<name>A0ABW3U118_9BACL</name>
<feature type="domain" description="DUF1648" evidence="2">
    <location>
        <begin position="27"/>
        <end position="70"/>
    </location>
</feature>
<dbReference type="Pfam" id="PF07853">
    <property type="entry name" value="DUF1648"/>
    <property type="match status" value="1"/>
</dbReference>
<dbReference type="EMBL" id="JBHTLT010000043">
    <property type="protein sequence ID" value="MFD1205272.1"/>
    <property type="molecule type" value="Genomic_DNA"/>
</dbReference>
<feature type="transmembrane region" description="Helical" evidence="1">
    <location>
        <begin position="136"/>
        <end position="158"/>
    </location>
</feature>
<protein>
    <submittedName>
        <fullName evidence="3">DUF1648 domain-containing protein</fullName>
    </submittedName>
</protein>
<evidence type="ECO:0000313" key="4">
    <source>
        <dbReference type="Proteomes" id="UP001597231"/>
    </source>
</evidence>
<dbReference type="RefSeq" id="WP_336824000.1">
    <property type="nucleotide sequence ID" value="NZ_JBHTLT010000043.1"/>
</dbReference>
<feature type="transmembrane region" description="Helical" evidence="1">
    <location>
        <begin position="21"/>
        <end position="40"/>
    </location>
</feature>
<accession>A0ABW3U118</accession>
<feature type="transmembrane region" description="Helical" evidence="1">
    <location>
        <begin position="60"/>
        <end position="80"/>
    </location>
</feature>
<sequence>MNNRPMMTIKRSRFAKGFDTVTLLAYLAGIIYLIFMWGQLPDEVPGHYNGAGEVDRWGSKWELILLPVIALFLFAFMAFMERHPEWHNYMNLNENNIEFQYKNSMLLLNVLKNECVLFFTYLHFKTVQVALGKAASLGIGFLPIFIGITIGSLIYFAIRSFKNK</sequence>
<keyword evidence="1" id="KW-0812">Transmembrane</keyword>
<keyword evidence="1" id="KW-1133">Transmembrane helix</keyword>
<keyword evidence="1" id="KW-0472">Membrane</keyword>
<proteinExistence type="predicted"/>
<dbReference type="InterPro" id="IPR012867">
    <property type="entry name" value="DUF1648"/>
</dbReference>
<dbReference type="Proteomes" id="UP001597231">
    <property type="component" value="Unassembled WGS sequence"/>
</dbReference>
<evidence type="ECO:0000256" key="1">
    <source>
        <dbReference type="SAM" id="Phobius"/>
    </source>
</evidence>
<evidence type="ECO:0000313" key="3">
    <source>
        <dbReference type="EMBL" id="MFD1205272.1"/>
    </source>
</evidence>
<feature type="transmembrane region" description="Helical" evidence="1">
    <location>
        <begin position="106"/>
        <end position="124"/>
    </location>
</feature>
<reference evidence="4" key="1">
    <citation type="journal article" date="2019" name="Int. J. Syst. Evol. Microbiol.">
        <title>The Global Catalogue of Microorganisms (GCM) 10K type strain sequencing project: providing services to taxonomists for standard genome sequencing and annotation.</title>
        <authorList>
            <consortium name="The Broad Institute Genomics Platform"/>
            <consortium name="The Broad Institute Genome Sequencing Center for Infectious Disease"/>
            <person name="Wu L."/>
            <person name="Ma J."/>
        </authorList>
    </citation>
    <scope>NUCLEOTIDE SEQUENCE [LARGE SCALE GENOMIC DNA]</scope>
    <source>
        <strain evidence="4">CCUG 53915</strain>
    </source>
</reference>
<keyword evidence="4" id="KW-1185">Reference proteome</keyword>
<organism evidence="3 4">
    <name type="scientific">Sporosarcina contaminans</name>
    <dbReference type="NCBI Taxonomy" id="633403"/>
    <lineage>
        <taxon>Bacteria</taxon>
        <taxon>Bacillati</taxon>
        <taxon>Bacillota</taxon>
        <taxon>Bacilli</taxon>
        <taxon>Bacillales</taxon>
        <taxon>Caryophanaceae</taxon>
        <taxon>Sporosarcina</taxon>
    </lineage>
</organism>
<gene>
    <name evidence="3" type="ORF">ACFQ38_09165</name>
</gene>
<evidence type="ECO:0000259" key="2">
    <source>
        <dbReference type="Pfam" id="PF07853"/>
    </source>
</evidence>
<comment type="caution">
    <text evidence="3">The sequence shown here is derived from an EMBL/GenBank/DDBJ whole genome shotgun (WGS) entry which is preliminary data.</text>
</comment>